<dbReference type="PIRSF" id="PIRSF036979">
    <property type="entry name" value="Arginase"/>
    <property type="match status" value="1"/>
</dbReference>
<feature type="binding site" evidence="5 7">
    <location>
        <position position="133"/>
    </location>
    <ligand>
        <name>Mn(2+)</name>
        <dbReference type="ChEBI" id="CHEBI:29035"/>
        <label>1</label>
    </ligand>
</feature>
<dbReference type="UniPathway" id="UPA00379">
    <property type="reaction ID" value="UER00552"/>
</dbReference>
<dbReference type="STRING" id="1279009.ADICEAN_03256"/>
<protein>
    <recommendedName>
        <fullName evidence="5 6">Formimidoylglutamase</fullName>
        <ecNumber evidence="5 6">3.5.3.8</ecNumber>
    </recommendedName>
    <alternativeName>
        <fullName evidence="5">Formiminoglutamase</fullName>
    </alternativeName>
    <alternativeName>
        <fullName evidence="5">Formiminoglutamate hydrolase</fullName>
    </alternativeName>
</protein>
<comment type="similarity">
    <text evidence="5 8 9">Belongs to the arginase family.</text>
</comment>
<dbReference type="PRINTS" id="PR00116">
    <property type="entry name" value="ARGINASE"/>
</dbReference>
<dbReference type="GO" id="GO:0050415">
    <property type="term" value="F:formimidoylglutamase activity"/>
    <property type="evidence" value="ECO:0007669"/>
    <property type="project" value="UniProtKB-UniRule"/>
</dbReference>
<comment type="caution">
    <text evidence="10">The sequence shown here is derived from an EMBL/GenBank/DDBJ whole genome shotgun (WGS) entry which is preliminary data.</text>
</comment>
<dbReference type="NCBIfam" id="TIGR01227">
    <property type="entry name" value="hutG"/>
    <property type="match status" value="1"/>
</dbReference>
<feature type="binding site" evidence="5">
    <location>
        <position position="163"/>
    </location>
    <ligand>
        <name>Mn(2+)</name>
        <dbReference type="ChEBI" id="CHEBI:29035"/>
        <label>2</label>
    </ligand>
</feature>
<dbReference type="PATRIC" id="fig|1279009.4.peg.3303"/>
<keyword evidence="1 5" id="KW-0479">Metal-binding</keyword>
<dbReference type="GO" id="GO:0019557">
    <property type="term" value="P:L-histidine catabolic process to glutamate and formate"/>
    <property type="evidence" value="ECO:0007669"/>
    <property type="project" value="UniProtKB-UniPathway"/>
</dbReference>
<keyword evidence="11" id="KW-1185">Reference proteome</keyword>
<accession>M7MYR5</accession>
<feature type="binding site" evidence="7">
    <location>
        <position position="163"/>
    </location>
    <ligand>
        <name>Mn(2+)</name>
        <dbReference type="ChEBI" id="CHEBI:29035"/>
        <label>1</label>
    </ligand>
</feature>
<dbReference type="InterPro" id="IPR023696">
    <property type="entry name" value="Ureohydrolase_dom_sf"/>
</dbReference>
<dbReference type="GO" id="GO:0030145">
    <property type="term" value="F:manganese ion binding"/>
    <property type="evidence" value="ECO:0007669"/>
    <property type="project" value="UniProtKB-UniRule"/>
</dbReference>
<dbReference type="CDD" id="cd09988">
    <property type="entry name" value="Formimidoylglutamase"/>
    <property type="match status" value="1"/>
</dbReference>
<reference evidence="10 11" key="1">
    <citation type="journal article" date="2013" name="Genome Announc.">
        <title>Draft Genome Sequence of Cesiribacter andamanensis Strain AMV16T, Isolated from a Soil Sample from a Mud Volcano in the Andaman Islands, India.</title>
        <authorList>
            <person name="Shivaji S."/>
            <person name="Ara S."/>
            <person name="Begum Z."/>
            <person name="Srinivas T.N."/>
            <person name="Singh A."/>
            <person name="Kumar Pinnaka A."/>
        </authorList>
    </citation>
    <scope>NUCLEOTIDE SEQUENCE [LARGE SCALE GENOMIC DNA]</scope>
    <source>
        <strain evidence="10 11">AMV16</strain>
    </source>
</reference>
<evidence type="ECO:0000256" key="8">
    <source>
        <dbReference type="PROSITE-ProRule" id="PRU00742"/>
    </source>
</evidence>
<dbReference type="OrthoDB" id="9788689at2"/>
<dbReference type="eggNOG" id="COG0010">
    <property type="taxonomic scope" value="Bacteria"/>
</dbReference>
<organism evidence="10 11">
    <name type="scientific">Cesiribacter andamanensis AMV16</name>
    <dbReference type="NCBI Taxonomy" id="1279009"/>
    <lineage>
        <taxon>Bacteria</taxon>
        <taxon>Pseudomonadati</taxon>
        <taxon>Bacteroidota</taxon>
        <taxon>Cytophagia</taxon>
        <taxon>Cytophagales</taxon>
        <taxon>Cesiribacteraceae</taxon>
        <taxon>Cesiribacter</taxon>
    </lineage>
</organism>
<evidence type="ECO:0000313" key="10">
    <source>
        <dbReference type="EMBL" id="EMR01603.1"/>
    </source>
</evidence>
<dbReference type="Pfam" id="PF00491">
    <property type="entry name" value="Arginase"/>
    <property type="match status" value="1"/>
</dbReference>
<feature type="binding site" evidence="7">
    <location>
        <position position="255"/>
    </location>
    <ligand>
        <name>Mn(2+)</name>
        <dbReference type="ChEBI" id="CHEBI:29035"/>
        <label>1</label>
    </ligand>
</feature>
<gene>
    <name evidence="10" type="primary">hutG_2</name>
    <name evidence="5" type="synonym">hutG</name>
    <name evidence="10" type="ORF">ADICEAN_03256</name>
</gene>
<dbReference type="PROSITE" id="PS01053">
    <property type="entry name" value="ARGINASE_1"/>
    <property type="match status" value="1"/>
</dbReference>
<dbReference type="GO" id="GO:0019556">
    <property type="term" value="P:L-histidine catabolic process to glutamate and formamide"/>
    <property type="evidence" value="ECO:0007669"/>
    <property type="project" value="UniProtKB-UniRule"/>
</dbReference>
<feature type="binding site" evidence="5 7">
    <location>
        <position position="253"/>
    </location>
    <ligand>
        <name>Mn(2+)</name>
        <dbReference type="ChEBI" id="CHEBI:29035"/>
        <label>1</label>
    </ligand>
</feature>
<evidence type="ECO:0000256" key="6">
    <source>
        <dbReference type="NCBIfam" id="TIGR01227"/>
    </source>
</evidence>
<comment type="pathway">
    <text evidence="5">Amino-acid degradation; L-histidine degradation into L-glutamate; L-glutamate from N-formimidoyl-L-glutamate (hydrolase route): step 1/1.</text>
</comment>
<dbReference type="InterPro" id="IPR020855">
    <property type="entry name" value="Ureohydrolase_Mn_BS"/>
</dbReference>
<evidence type="ECO:0000256" key="2">
    <source>
        <dbReference type="ARBA" id="ARBA00022801"/>
    </source>
</evidence>
<name>M7MYR5_9BACT</name>
<keyword evidence="4 5" id="KW-0464">Manganese</keyword>
<dbReference type="PANTHER" id="PTHR11358:SF35">
    <property type="entry name" value="FORMIMIDOYLGLUTAMASE"/>
    <property type="match status" value="1"/>
</dbReference>
<evidence type="ECO:0000256" key="1">
    <source>
        <dbReference type="ARBA" id="ARBA00022723"/>
    </source>
</evidence>
<evidence type="ECO:0000256" key="9">
    <source>
        <dbReference type="RuleBase" id="RU003684"/>
    </source>
</evidence>
<comment type="catalytic activity">
    <reaction evidence="5">
        <text>N-formimidoyl-L-glutamate + H2O = formamide + L-glutamate</text>
        <dbReference type="Rhea" id="RHEA:22492"/>
        <dbReference type="ChEBI" id="CHEBI:15377"/>
        <dbReference type="ChEBI" id="CHEBI:16397"/>
        <dbReference type="ChEBI" id="CHEBI:29985"/>
        <dbReference type="ChEBI" id="CHEBI:58928"/>
        <dbReference type="EC" id="3.5.3.8"/>
    </reaction>
</comment>
<dbReference type="RefSeq" id="WP_009196639.1">
    <property type="nucleotide sequence ID" value="NZ_AODQ01000102.1"/>
</dbReference>
<dbReference type="SUPFAM" id="SSF52768">
    <property type="entry name" value="Arginase/deacetylase"/>
    <property type="match status" value="1"/>
</dbReference>
<dbReference type="Gene3D" id="3.40.800.10">
    <property type="entry name" value="Ureohydrolase domain"/>
    <property type="match status" value="1"/>
</dbReference>
<dbReference type="PROSITE" id="PS51409">
    <property type="entry name" value="ARGINASE_2"/>
    <property type="match status" value="1"/>
</dbReference>
<dbReference type="HAMAP" id="MF_00737">
    <property type="entry name" value="Formimidoylglutam"/>
    <property type="match status" value="1"/>
</dbReference>
<dbReference type="EC" id="3.5.3.8" evidence="5 6"/>
<dbReference type="EMBL" id="AODQ01000102">
    <property type="protein sequence ID" value="EMR01603.1"/>
    <property type="molecule type" value="Genomic_DNA"/>
</dbReference>
<proteinExistence type="inferred from homology"/>
<dbReference type="GO" id="GO:0008783">
    <property type="term" value="F:agmatinase activity"/>
    <property type="evidence" value="ECO:0007669"/>
    <property type="project" value="TreeGrafter"/>
</dbReference>
<dbReference type="InterPro" id="IPR006035">
    <property type="entry name" value="Ureohydrolase"/>
</dbReference>
<keyword evidence="3 5" id="KW-0369">Histidine metabolism</keyword>
<evidence type="ECO:0000256" key="5">
    <source>
        <dbReference type="HAMAP-Rule" id="MF_00737"/>
    </source>
</evidence>
<feature type="binding site" evidence="5 7">
    <location>
        <position position="165"/>
    </location>
    <ligand>
        <name>Mn(2+)</name>
        <dbReference type="ChEBI" id="CHEBI:29035"/>
        <label>1</label>
    </ligand>
</feature>
<dbReference type="InterPro" id="IPR005923">
    <property type="entry name" value="HutG"/>
</dbReference>
<evidence type="ECO:0000256" key="4">
    <source>
        <dbReference type="ARBA" id="ARBA00023211"/>
    </source>
</evidence>
<keyword evidence="2 5" id="KW-0378">Hydrolase</keyword>
<dbReference type="GO" id="GO:0033389">
    <property type="term" value="P:putrescine biosynthetic process from arginine, via agmatine"/>
    <property type="evidence" value="ECO:0007669"/>
    <property type="project" value="TreeGrafter"/>
</dbReference>
<evidence type="ECO:0000256" key="3">
    <source>
        <dbReference type="ARBA" id="ARBA00022808"/>
    </source>
</evidence>
<feature type="binding site" evidence="5">
    <location>
        <position position="253"/>
    </location>
    <ligand>
        <name>Mn(2+)</name>
        <dbReference type="ChEBI" id="CHEBI:29035"/>
        <label>2</label>
    </ligand>
</feature>
<evidence type="ECO:0000256" key="7">
    <source>
        <dbReference type="PIRSR" id="PIRSR036979-1"/>
    </source>
</evidence>
<comment type="function">
    <text evidence="5">Catalyzes the conversion of N-formimidoyl-L-glutamate to L-glutamate and formamide.</text>
</comment>
<comment type="cofactor">
    <cofactor evidence="5 7">
        <name>Mn(2+)</name>
        <dbReference type="ChEBI" id="CHEBI:29035"/>
    </cofactor>
    <text evidence="5 7">Binds 2 manganese ions per subunit.</text>
</comment>
<feature type="binding site" evidence="5">
    <location>
        <position position="161"/>
    </location>
    <ligand>
        <name>Mn(2+)</name>
        <dbReference type="ChEBI" id="CHEBI:29035"/>
        <label>2</label>
    </ligand>
</feature>
<dbReference type="Proteomes" id="UP000011910">
    <property type="component" value="Unassembled WGS sequence"/>
</dbReference>
<sequence>MYQLAEKKYWEGRTDYTDGAMGLRWHQILNQLDLTQSVHKSGAAKNVALLGFCSDEGVRRNKGRLGAQLGPDQLRKSMASLPVHFDQEKLGLFDAGNIICPNQQLERSQQLLGQKVASLLSMGFLPVVMGGGHEVAYGHYLGLHQHLHHEQRSSLGILNIDAHFDLRTYEVETSSGTPFRQIADLRKHHSLPFHYLCMGIQHAGNTRALFDTAHRLNTKYVLAEDMRESQWEDVRLRLRNWMHDKEAIYLTIDLDAIAAAHAPGVSAPTPFGLDPWVVRLILQEVVQSGKLLSLDIAELSPALDQDGRTAKLAAQLVFALLDNLNNQLV</sequence>
<dbReference type="PANTHER" id="PTHR11358">
    <property type="entry name" value="ARGINASE/AGMATINASE"/>
    <property type="match status" value="1"/>
</dbReference>
<dbReference type="AlphaFoldDB" id="M7MYR5"/>
<feature type="binding site" evidence="5 7">
    <location>
        <position position="161"/>
    </location>
    <ligand>
        <name>Mn(2+)</name>
        <dbReference type="ChEBI" id="CHEBI:29035"/>
        <label>1</label>
    </ligand>
</feature>
<evidence type="ECO:0000313" key="11">
    <source>
        <dbReference type="Proteomes" id="UP000011910"/>
    </source>
</evidence>
<feature type="binding site" evidence="5">
    <location>
        <position position="255"/>
    </location>
    <ligand>
        <name>Mn(2+)</name>
        <dbReference type="ChEBI" id="CHEBI:29035"/>
        <label>2</label>
    </ligand>
</feature>